<evidence type="ECO:0000313" key="3">
    <source>
        <dbReference type="Proteomes" id="UP000315145"/>
    </source>
</evidence>
<evidence type="ECO:0000313" key="4">
    <source>
        <dbReference type="Proteomes" id="UP000322315"/>
    </source>
</evidence>
<dbReference type="Proteomes" id="UP000315145">
    <property type="component" value="Unassembled WGS sequence"/>
</dbReference>
<reference evidence="1" key="3">
    <citation type="submission" date="2019-09" db="EMBL/GenBank/DDBJ databases">
        <authorList>
            <person name="Zhang D.-C."/>
        </authorList>
    </citation>
    <scope>NUCLEOTIDE SEQUENCE</scope>
    <source>
        <strain evidence="1">RU-4-M-4</strain>
    </source>
</reference>
<evidence type="ECO:0000313" key="1">
    <source>
        <dbReference type="EMBL" id="KAA5824869.1"/>
    </source>
</evidence>
<reference evidence="1 4" key="1">
    <citation type="journal article" date="2015" name="Int. J. Syst. Evol. Microbiol.">
        <title>Algibacter amylolyticus sp. nov., isolated from intertidal sediment.</title>
        <authorList>
            <person name="Zhang D.C."/>
            <person name="Wu J."/>
            <person name="Neuner K."/>
            <person name="Yao J."/>
            <person name="Margesin R."/>
        </authorList>
    </citation>
    <scope>NUCLEOTIDE SEQUENCE [LARGE SCALE GENOMIC DNA]</scope>
    <source>
        <strain evidence="1 4">RU-4-M-4</strain>
    </source>
</reference>
<keyword evidence="3" id="KW-1185">Reference proteome</keyword>
<dbReference type="Proteomes" id="UP000322315">
    <property type="component" value="Unassembled WGS sequence"/>
</dbReference>
<dbReference type="EMBL" id="VMBF01000005">
    <property type="protein sequence ID" value="TSJ76034.1"/>
    <property type="molecule type" value="Genomic_DNA"/>
</dbReference>
<dbReference type="EMBL" id="VWRS01000005">
    <property type="protein sequence ID" value="KAA5824869.1"/>
    <property type="molecule type" value="Genomic_DNA"/>
</dbReference>
<comment type="caution">
    <text evidence="1">The sequence shown here is derived from an EMBL/GenBank/DDBJ whole genome shotgun (WGS) entry which is preliminary data.</text>
</comment>
<sequence>MFDDTILFEEKNGFVAVEAEHFYKQSKSQIRQWFRVSTAEVPSVDNYQDTEHSNNASNQSYIEILPDTRITHADKLVCGDNFSDKPGVLGIVHYQVKINSSGRYYVWVRAFSTGSEDNGIHVGINNTWPLHGQKMQWCEGKNKWTWASKQRTKEVHCGVPNEIYLDFETAGIHDIQFSMREDGFEFDKFILTKDINYSPM</sequence>
<dbReference type="AlphaFoldDB" id="A0A5M7B6D3"/>
<dbReference type="Gene3D" id="2.60.120.1620">
    <property type="match status" value="1"/>
</dbReference>
<organism evidence="1 4">
    <name type="scientific">Algibacter amylolyticus</name>
    <dbReference type="NCBI Taxonomy" id="1608400"/>
    <lineage>
        <taxon>Bacteria</taxon>
        <taxon>Pseudomonadati</taxon>
        <taxon>Bacteroidota</taxon>
        <taxon>Flavobacteriia</taxon>
        <taxon>Flavobacteriales</taxon>
        <taxon>Flavobacteriaceae</taxon>
        <taxon>Algibacter</taxon>
    </lineage>
</organism>
<reference evidence="2 3" key="2">
    <citation type="submission" date="2019-07" db="EMBL/GenBank/DDBJ databases">
        <title>Algibacter marinivivus sp. nov., isolated from the surface of a marine red alga.</title>
        <authorList>
            <person name="Zhong X."/>
            <person name="Xu W."/>
            <person name="Zhang Y."/>
            <person name="Zhang Q."/>
            <person name="Du Z."/>
        </authorList>
    </citation>
    <scope>NUCLEOTIDE SEQUENCE [LARGE SCALE GENOMIC DNA]</scope>
    <source>
        <strain evidence="2 3">RU-4-M-4</strain>
    </source>
</reference>
<name>A0A5M7B6D3_9FLAO</name>
<gene>
    <name evidence="1" type="ORF">F2B50_09130</name>
    <name evidence="2" type="ORF">FPF71_09130</name>
</gene>
<dbReference type="OrthoDB" id="266054at2"/>
<proteinExistence type="predicted"/>
<evidence type="ECO:0000313" key="2">
    <source>
        <dbReference type="EMBL" id="TSJ76034.1"/>
    </source>
</evidence>
<evidence type="ECO:0008006" key="5">
    <source>
        <dbReference type="Google" id="ProtNLM"/>
    </source>
</evidence>
<protein>
    <recommendedName>
        <fullName evidence="5">Gylcosyl hydrolase 115 C-terminal domain-containing protein</fullName>
    </recommendedName>
</protein>
<accession>A0A5M7B6D3</accession>